<evidence type="ECO:0000313" key="3">
    <source>
        <dbReference type="Proteomes" id="UP001458880"/>
    </source>
</evidence>
<dbReference type="EMBL" id="JASPKY010000012">
    <property type="protein sequence ID" value="KAK9753563.1"/>
    <property type="molecule type" value="Genomic_DNA"/>
</dbReference>
<comment type="caution">
    <text evidence="2">The sequence shown here is derived from an EMBL/GenBank/DDBJ whole genome shotgun (WGS) entry which is preliminary data.</text>
</comment>
<accession>A0AAW1N2Q7</accession>
<gene>
    <name evidence="2" type="ORF">QE152_g1935</name>
</gene>
<dbReference type="Proteomes" id="UP001458880">
    <property type="component" value="Unassembled WGS sequence"/>
</dbReference>
<reference evidence="2 3" key="1">
    <citation type="journal article" date="2024" name="BMC Genomics">
        <title>De novo assembly and annotation of Popillia japonica's genome with initial clues to its potential as an invasive pest.</title>
        <authorList>
            <person name="Cucini C."/>
            <person name="Boschi S."/>
            <person name="Funari R."/>
            <person name="Cardaioli E."/>
            <person name="Iannotti N."/>
            <person name="Marturano G."/>
            <person name="Paoli F."/>
            <person name="Bruttini M."/>
            <person name="Carapelli A."/>
            <person name="Frati F."/>
            <person name="Nardi F."/>
        </authorList>
    </citation>
    <scope>NUCLEOTIDE SEQUENCE [LARGE SCALE GENOMIC DNA]</scope>
    <source>
        <strain evidence="2">DMR45628</strain>
    </source>
</reference>
<feature type="region of interest" description="Disordered" evidence="1">
    <location>
        <begin position="74"/>
        <end position="122"/>
    </location>
</feature>
<evidence type="ECO:0000313" key="2">
    <source>
        <dbReference type="EMBL" id="KAK9753563.1"/>
    </source>
</evidence>
<organism evidence="2 3">
    <name type="scientific">Popillia japonica</name>
    <name type="common">Japanese beetle</name>
    <dbReference type="NCBI Taxonomy" id="7064"/>
    <lineage>
        <taxon>Eukaryota</taxon>
        <taxon>Metazoa</taxon>
        <taxon>Ecdysozoa</taxon>
        <taxon>Arthropoda</taxon>
        <taxon>Hexapoda</taxon>
        <taxon>Insecta</taxon>
        <taxon>Pterygota</taxon>
        <taxon>Neoptera</taxon>
        <taxon>Endopterygota</taxon>
        <taxon>Coleoptera</taxon>
        <taxon>Polyphaga</taxon>
        <taxon>Scarabaeiformia</taxon>
        <taxon>Scarabaeidae</taxon>
        <taxon>Rutelinae</taxon>
        <taxon>Popillia</taxon>
    </lineage>
</organism>
<sequence length="122" mass="13804">MTYEKLKNDNCKRGLPPLQTKVYKRLLSDDSHVEAETESVLTELLRTQRFGESSHTVKRKKSLNVAAGKSISTAELIDDPSPSVERKRKTKKTNQPIDTPLGENISDDNETVEETFEEEKNA</sequence>
<dbReference type="AlphaFoldDB" id="A0AAW1N2Q7"/>
<keyword evidence="3" id="KW-1185">Reference proteome</keyword>
<proteinExistence type="predicted"/>
<name>A0AAW1N2Q7_POPJA</name>
<evidence type="ECO:0000256" key="1">
    <source>
        <dbReference type="SAM" id="MobiDB-lite"/>
    </source>
</evidence>
<feature type="compositionally biased region" description="Acidic residues" evidence="1">
    <location>
        <begin position="105"/>
        <end position="122"/>
    </location>
</feature>
<protein>
    <submittedName>
        <fullName evidence="2">Uncharacterized protein</fullName>
    </submittedName>
</protein>